<evidence type="ECO:0000256" key="1">
    <source>
        <dbReference type="ARBA" id="ARBA00023015"/>
    </source>
</evidence>
<protein>
    <submittedName>
        <fullName evidence="5">GntR family transcriptional regulator</fullName>
    </submittedName>
</protein>
<dbReference type="Pfam" id="PF07729">
    <property type="entry name" value="FCD"/>
    <property type="match status" value="1"/>
</dbReference>
<keyword evidence="3" id="KW-0804">Transcription</keyword>
<dbReference type="GO" id="GO:0003677">
    <property type="term" value="F:DNA binding"/>
    <property type="evidence" value="ECO:0007669"/>
    <property type="project" value="UniProtKB-KW"/>
</dbReference>
<evidence type="ECO:0000313" key="5">
    <source>
        <dbReference type="EMBL" id="KGA99190.1"/>
    </source>
</evidence>
<dbReference type="Proteomes" id="UP000297014">
    <property type="component" value="Unassembled WGS sequence"/>
</dbReference>
<organism evidence="5 7">
    <name type="scientific">Alkalihalobacillus alcalophilus ATCC 27647 = CGMCC 1.3604</name>
    <dbReference type="NCBI Taxonomy" id="1218173"/>
    <lineage>
        <taxon>Bacteria</taxon>
        <taxon>Bacillati</taxon>
        <taxon>Bacillota</taxon>
        <taxon>Bacilli</taxon>
        <taxon>Bacillales</taxon>
        <taxon>Bacillaceae</taxon>
        <taxon>Alkalihalobacillus</taxon>
    </lineage>
</organism>
<gene>
    <name evidence="6" type="ORF">AJ85_13370</name>
    <name evidence="5" type="ORF">BALCAV_0200625</name>
</gene>
<sequence length="234" mass="26809">MSTSHIKPKKIYEIIAEQLTLQIKNEQLKPGERLASVPQLAEQYQVGRSAIREALSALKAVGLIEIKQGEGTFVKEIDHNLAKAVLPSVEWMRKEDLRELFEIRKMVETGAAKIAATKRTEDDIISLEQVLAEMEQNLDDGKLGELADIKFHKCVVNATKNEMLKNFLETVSETMKTAMKEAREKFLYSDKEMLHSLYKEHYEIYLAIKEQNPELAYEKMLNHIVGVENNLFSE</sequence>
<dbReference type="InterPro" id="IPR036388">
    <property type="entry name" value="WH-like_DNA-bd_sf"/>
</dbReference>
<dbReference type="Gene3D" id="1.20.120.530">
    <property type="entry name" value="GntR ligand-binding domain-like"/>
    <property type="match status" value="1"/>
</dbReference>
<dbReference type="Proteomes" id="UP000002754">
    <property type="component" value="Unassembled WGS sequence"/>
</dbReference>
<dbReference type="PANTHER" id="PTHR43537:SF5">
    <property type="entry name" value="UXU OPERON TRANSCRIPTIONAL REGULATOR"/>
    <property type="match status" value="1"/>
</dbReference>
<evidence type="ECO:0000313" key="7">
    <source>
        <dbReference type="Proteomes" id="UP000002754"/>
    </source>
</evidence>
<dbReference type="Pfam" id="PF00392">
    <property type="entry name" value="GntR"/>
    <property type="match status" value="1"/>
</dbReference>
<proteinExistence type="predicted"/>
<dbReference type="RefSeq" id="WP_003320440.1">
    <property type="nucleotide sequence ID" value="NZ_ALPT02000001.1"/>
</dbReference>
<dbReference type="PRINTS" id="PR00035">
    <property type="entry name" value="HTHGNTR"/>
</dbReference>
<dbReference type="InterPro" id="IPR000524">
    <property type="entry name" value="Tscrpt_reg_HTH_GntR"/>
</dbReference>
<evidence type="ECO:0000313" key="8">
    <source>
        <dbReference type="Proteomes" id="UP000297014"/>
    </source>
</evidence>
<dbReference type="EMBL" id="JALP01000174">
    <property type="protein sequence ID" value="THG90105.1"/>
    <property type="molecule type" value="Genomic_DNA"/>
</dbReference>
<evidence type="ECO:0000256" key="3">
    <source>
        <dbReference type="ARBA" id="ARBA00023163"/>
    </source>
</evidence>
<dbReference type="InterPro" id="IPR011711">
    <property type="entry name" value="GntR_C"/>
</dbReference>
<dbReference type="eggNOG" id="COG2186">
    <property type="taxonomic scope" value="Bacteria"/>
</dbReference>
<accession>A0A094XKC6</accession>
<reference evidence="5 7" key="1">
    <citation type="journal article" date="2014" name="Genome Announc.">
        <title>Draft Genome Sequence of Bacillus alcalophilus AV1934, a Classic Alkaliphile Isolated from Human Feces in 1934.</title>
        <authorList>
            <person name="Attie O."/>
            <person name="Jayaprakash A."/>
            <person name="Shah H."/>
            <person name="Paulsen I.T."/>
            <person name="Morino M."/>
            <person name="Takahashi Y."/>
            <person name="Narumi I."/>
            <person name="Sachidanandam R."/>
            <person name="Satoh K."/>
            <person name="Ito M."/>
            <person name="Krulwich T.A."/>
        </authorList>
    </citation>
    <scope>NUCLEOTIDE SEQUENCE [LARGE SCALE GENOMIC DNA]</scope>
    <source>
        <strain evidence="5 7">AV1934</strain>
    </source>
</reference>
<reference evidence="6 8" key="2">
    <citation type="submission" date="2014-01" db="EMBL/GenBank/DDBJ databases">
        <title>Draft genome sequencing of Bacillus alcalophilus CGMCC 1.3604.</title>
        <authorList>
            <person name="Yang J."/>
            <person name="Diao L."/>
            <person name="Yang S."/>
        </authorList>
    </citation>
    <scope>NUCLEOTIDE SEQUENCE [LARGE SCALE GENOMIC DNA]</scope>
    <source>
        <strain evidence="6 8">CGMCC 1.3604</strain>
    </source>
</reference>
<dbReference type="PROSITE" id="PS50949">
    <property type="entry name" value="HTH_GNTR"/>
    <property type="match status" value="1"/>
</dbReference>
<keyword evidence="7" id="KW-1185">Reference proteome</keyword>
<dbReference type="STRING" id="1218173.BALCAV_0200625"/>
<dbReference type="PANTHER" id="PTHR43537">
    <property type="entry name" value="TRANSCRIPTIONAL REGULATOR, GNTR FAMILY"/>
    <property type="match status" value="1"/>
</dbReference>
<dbReference type="OrthoDB" id="9782299at2"/>
<dbReference type="GO" id="GO:0003700">
    <property type="term" value="F:DNA-binding transcription factor activity"/>
    <property type="evidence" value="ECO:0007669"/>
    <property type="project" value="InterPro"/>
</dbReference>
<dbReference type="EMBL" id="ALPT02000001">
    <property type="protein sequence ID" value="KGA99190.1"/>
    <property type="molecule type" value="Genomic_DNA"/>
</dbReference>
<feature type="domain" description="HTH gntR-type" evidence="4">
    <location>
        <begin position="9"/>
        <end position="77"/>
    </location>
</feature>
<keyword evidence="1" id="KW-0805">Transcription regulation</keyword>
<comment type="caution">
    <text evidence="5">The sequence shown here is derived from an EMBL/GenBank/DDBJ whole genome shotgun (WGS) entry which is preliminary data.</text>
</comment>
<name>A0A094XKC6_ALKAL</name>
<dbReference type="InterPro" id="IPR036390">
    <property type="entry name" value="WH_DNA-bd_sf"/>
</dbReference>
<evidence type="ECO:0000256" key="2">
    <source>
        <dbReference type="ARBA" id="ARBA00023125"/>
    </source>
</evidence>
<dbReference type="InterPro" id="IPR008920">
    <property type="entry name" value="TF_FadR/GntR_C"/>
</dbReference>
<evidence type="ECO:0000313" key="6">
    <source>
        <dbReference type="EMBL" id="THG90105.1"/>
    </source>
</evidence>
<keyword evidence="2" id="KW-0238">DNA-binding</keyword>
<dbReference type="SUPFAM" id="SSF48008">
    <property type="entry name" value="GntR ligand-binding domain-like"/>
    <property type="match status" value="1"/>
</dbReference>
<dbReference type="AlphaFoldDB" id="A0A094XKC6"/>
<dbReference type="SMART" id="SM00895">
    <property type="entry name" value="FCD"/>
    <property type="match status" value="1"/>
</dbReference>
<dbReference type="Gene3D" id="1.10.10.10">
    <property type="entry name" value="Winged helix-like DNA-binding domain superfamily/Winged helix DNA-binding domain"/>
    <property type="match status" value="1"/>
</dbReference>
<evidence type="ECO:0000259" key="4">
    <source>
        <dbReference type="PROSITE" id="PS50949"/>
    </source>
</evidence>
<dbReference type="CDD" id="cd07377">
    <property type="entry name" value="WHTH_GntR"/>
    <property type="match status" value="1"/>
</dbReference>
<dbReference type="SMART" id="SM00345">
    <property type="entry name" value="HTH_GNTR"/>
    <property type="match status" value="1"/>
</dbReference>
<dbReference type="SUPFAM" id="SSF46785">
    <property type="entry name" value="Winged helix' DNA-binding domain"/>
    <property type="match status" value="1"/>
</dbReference>